<dbReference type="GO" id="GO:0003677">
    <property type="term" value="F:DNA binding"/>
    <property type="evidence" value="ECO:0007669"/>
    <property type="project" value="InterPro"/>
</dbReference>
<name>A0A6V8NQ80_9ACTN</name>
<dbReference type="SMART" id="SM00278">
    <property type="entry name" value="HhH1"/>
    <property type="match status" value="2"/>
</dbReference>
<dbReference type="GO" id="GO:0015627">
    <property type="term" value="C:type II protein secretion system complex"/>
    <property type="evidence" value="ECO:0007669"/>
    <property type="project" value="TreeGrafter"/>
</dbReference>
<dbReference type="InterPro" id="IPR051675">
    <property type="entry name" value="Endo/Exo/Phosphatase_dom_1"/>
</dbReference>
<dbReference type="Pfam" id="PF12836">
    <property type="entry name" value="HHH_3"/>
    <property type="match status" value="1"/>
</dbReference>
<dbReference type="PANTHER" id="PTHR21180">
    <property type="entry name" value="ENDONUCLEASE/EXONUCLEASE/PHOSPHATASE FAMILY DOMAIN-CONTAINING PROTEIN 1"/>
    <property type="match status" value="1"/>
</dbReference>
<gene>
    <name evidence="2" type="ORF">HKBW3S03_02099</name>
</gene>
<dbReference type="NCBIfam" id="TIGR00426">
    <property type="entry name" value="competence protein ComEA helix-hairpin-helix repeat region"/>
    <property type="match status" value="1"/>
</dbReference>
<evidence type="ECO:0000313" key="2">
    <source>
        <dbReference type="EMBL" id="GFP20596.1"/>
    </source>
</evidence>
<dbReference type="Proteomes" id="UP000574717">
    <property type="component" value="Unassembled WGS sequence"/>
</dbReference>
<evidence type="ECO:0000259" key="1">
    <source>
        <dbReference type="SMART" id="SM00278"/>
    </source>
</evidence>
<comment type="caution">
    <text evidence="2">The sequence shown here is derived from an EMBL/GenBank/DDBJ whole genome shotgun (WGS) entry which is preliminary data.</text>
</comment>
<dbReference type="InterPro" id="IPR003583">
    <property type="entry name" value="Hlx-hairpin-Hlx_DNA-bd_motif"/>
</dbReference>
<organism evidence="2 3">
    <name type="scientific">Candidatus Hakubella thermalkaliphila</name>
    <dbReference type="NCBI Taxonomy" id="2754717"/>
    <lineage>
        <taxon>Bacteria</taxon>
        <taxon>Bacillati</taxon>
        <taxon>Actinomycetota</taxon>
        <taxon>Actinomycetota incertae sedis</taxon>
        <taxon>Candidatus Hakubellales</taxon>
        <taxon>Candidatus Hakubellaceae</taxon>
        <taxon>Candidatus Hakubella</taxon>
    </lineage>
</organism>
<dbReference type="InterPro" id="IPR004509">
    <property type="entry name" value="Competence_ComEA_HhH"/>
</dbReference>
<feature type="non-terminal residue" evidence="2">
    <location>
        <position position="1"/>
    </location>
</feature>
<dbReference type="SUPFAM" id="SSF47781">
    <property type="entry name" value="RuvA domain 2-like"/>
    <property type="match status" value="1"/>
</dbReference>
<evidence type="ECO:0000313" key="3">
    <source>
        <dbReference type="Proteomes" id="UP000574717"/>
    </source>
</evidence>
<protein>
    <submittedName>
        <fullName evidence="2">Competence protein ComEA</fullName>
    </submittedName>
</protein>
<dbReference type="RefSeq" id="WP_219853600.1">
    <property type="nucleotide sequence ID" value="NZ_BLRU01000539.1"/>
</dbReference>
<dbReference type="Gene3D" id="1.10.150.320">
    <property type="entry name" value="Photosystem II 12 kDa extrinsic protein"/>
    <property type="match status" value="1"/>
</dbReference>
<reference evidence="2 3" key="1">
    <citation type="journal article" date="2020" name="Front. Microbiol.">
        <title>Single-cell genomics of novel Actinobacteria with the Wood-Ljungdahl pathway discovered in a serpentinizing system.</title>
        <authorList>
            <person name="Merino N."/>
            <person name="Kawai M."/>
            <person name="Boyd E.S."/>
            <person name="Colman D.R."/>
            <person name="McGlynn S.E."/>
            <person name="Nealson K.H."/>
            <person name="Kurokawa K."/>
            <person name="Hongoh Y."/>
        </authorList>
    </citation>
    <scope>NUCLEOTIDE SEQUENCE [LARGE SCALE GENOMIC DNA]</scope>
    <source>
        <strain evidence="2 3">S03</strain>
    </source>
</reference>
<dbReference type="PANTHER" id="PTHR21180:SF32">
    <property type="entry name" value="ENDONUCLEASE_EXONUCLEASE_PHOSPHATASE FAMILY DOMAIN-CONTAINING PROTEIN 1"/>
    <property type="match status" value="1"/>
</dbReference>
<dbReference type="InterPro" id="IPR010994">
    <property type="entry name" value="RuvA_2-like"/>
</dbReference>
<dbReference type="EMBL" id="BLRU01000539">
    <property type="protein sequence ID" value="GFP20596.1"/>
    <property type="molecule type" value="Genomic_DNA"/>
</dbReference>
<proteinExistence type="predicted"/>
<accession>A0A6V8NQ80</accession>
<dbReference type="AlphaFoldDB" id="A0A6V8NQ80"/>
<feature type="domain" description="Helix-hairpin-helix DNA-binding motif class 1" evidence="1">
    <location>
        <begin position="66"/>
        <end position="85"/>
    </location>
</feature>
<dbReference type="GO" id="GO:0015628">
    <property type="term" value="P:protein secretion by the type II secretion system"/>
    <property type="evidence" value="ECO:0007669"/>
    <property type="project" value="TreeGrafter"/>
</dbReference>
<feature type="domain" description="Helix-hairpin-helix DNA-binding motif class 1" evidence="1">
    <location>
        <begin position="96"/>
        <end position="115"/>
    </location>
</feature>
<dbReference type="GO" id="GO:0006281">
    <property type="term" value="P:DNA repair"/>
    <property type="evidence" value="ECO:0007669"/>
    <property type="project" value="InterPro"/>
</dbReference>
<sequence>DGSRVFEVIASAGGALPEANLHALNLAEALFDGRKIVVPSAKLQEGEGQAVLSRDGRININNATAVELEKLPGIGPARAGAIVRERERNGPFRQVEELARVSGIGSKTVEALREYVAVH</sequence>